<evidence type="ECO:0000256" key="3">
    <source>
        <dbReference type="ARBA" id="ARBA00022853"/>
    </source>
</evidence>
<evidence type="ECO:0000256" key="1">
    <source>
        <dbReference type="ARBA" id="ARBA00004123"/>
    </source>
</evidence>
<feature type="domain" description="Bromo" evidence="9">
    <location>
        <begin position="4"/>
        <end position="74"/>
    </location>
</feature>
<comment type="subcellular location">
    <subcellularLocation>
        <location evidence="1">Nucleus</location>
    </subcellularLocation>
</comment>
<evidence type="ECO:0000256" key="7">
    <source>
        <dbReference type="ARBA" id="ARBA00023242"/>
    </source>
</evidence>
<organism evidence="10 11">
    <name type="scientific">Physocladia obscura</name>
    <dbReference type="NCBI Taxonomy" id="109957"/>
    <lineage>
        <taxon>Eukaryota</taxon>
        <taxon>Fungi</taxon>
        <taxon>Fungi incertae sedis</taxon>
        <taxon>Chytridiomycota</taxon>
        <taxon>Chytridiomycota incertae sedis</taxon>
        <taxon>Chytridiomycetes</taxon>
        <taxon>Chytridiales</taxon>
        <taxon>Chytriomycetaceae</taxon>
        <taxon>Physocladia</taxon>
    </lineage>
</organism>
<dbReference type="PANTHER" id="PTHR16062">
    <property type="entry name" value="SWI/SNF-RELATED"/>
    <property type="match status" value="1"/>
</dbReference>
<dbReference type="EMBL" id="JADGJH010002900">
    <property type="protein sequence ID" value="KAJ3094186.1"/>
    <property type="molecule type" value="Genomic_DNA"/>
</dbReference>
<dbReference type="InterPro" id="IPR037382">
    <property type="entry name" value="Rsc/polybromo"/>
</dbReference>
<dbReference type="PANTHER" id="PTHR16062:SF19">
    <property type="entry name" value="PROTEIN POLYBROMO-1"/>
    <property type="match status" value="1"/>
</dbReference>
<keyword evidence="3" id="KW-0156">Chromatin regulator</keyword>
<dbReference type="InterPro" id="IPR018359">
    <property type="entry name" value="Bromodomain_CS"/>
</dbReference>
<keyword evidence="6" id="KW-0804">Transcription</keyword>
<dbReference type="Proteomes" id="UP001211907">
    <property type="component" value="Unassembled WGS sequence"/>
</dbReference>
<evidence type="ECO:0000256" key="6">
    <source>
        <dbReference type="ARBA" id="ARBA00023163"/>
    </source>
</evidence>
<keyword evidence="5 8" id="KW-0103">Bromodomain</keyword>
<keyword evidence="11" id="KW-1185">Reference proteome</keyword>
<dbReference type="Gene3D" id="1.20.920.10">
    <property type="entry name" value="Bromodomain-like"/>
    <property type="match status" value="1"/>
</dbReference>
<dbReference type="Pfam" id="PF00439">
    <property type="entry name" value="Bromodomain"/>
    <property type="match status" value="1"/>
</dbReference>
<dbReference type="GO" id="GO:0003682">
    <property type="term" value="F:chromatin binding"/>
    <property type="evidence" value="ECO:0007669"/>
    <property type="project" value="TreeGrafter"/>
</dbReference>
<dbReference type="PRINTS" id="PR00503">
    <property type="entry name" value="BROMODOMAIN"/>
</dbReference>
<evidence type="ECO:0000256" key="4">
    <source>
        <dbReference type="ARBA" id="ARBA00023015"/>
    </source>
</evidence>
<sequence>MYFSEQYVFDIFFELPDKKLYRDYYLSIKNPIALDIILTKIDTLNYKSTQEFAADIRLMVKNAKTYNVEGSQVYINAELLEVFFENTVKKYVTDNVVVLPSITNSSNSVSNASKSEGKSIVEGETLESITVNGEIYHPGTKFKISSRKKY</sequence>
<keyword evidence="2" id="KW-0677">Repeat</keyword>
<dbReference type="SUPFAM" id="SSF47370">
    <property type="entry name" value="Bromodomain"/>
    <property type="match status" value="1"/>
</dbReference>
<evidence type="ECO:0000256" key="8">
    <source>
        <dbReference type="PROSITE-ProRule" id="PRU00035"/>
    </source>
</evidence>
<accession>A0AAD5SQP9</accession>
<dbReference type="PROSITE" id="PS50014">
    <property type="entry name" value="BROMODOMAIN_2"/>
    <property type="match status" value="1"/>
</dbReference>
<gene>
    <name evidence="10" type="ORF">HK100_006245</name>
</gene>
<reference evidence="10" key="1">
    <citation type="submission" date="2020-05" db="EMBL/GenBank/DDBJ databases">
        <title>Phylogenomic resolution of chytrid fungi.</title>
        <authorList>
            <person name="Stajich J.E."/>
            <person name="Amses K."/>
            <person name="Simmons R."/>
            <person name="Seto K."/>
            <person name="Myers J."/>
            <person name="Bonds A."/>
            <person name="Quandt C.A."/>
            <person name="Barry K."/>
            <person name="Liu P."/>
            <person name="Grigoriev I."/>
            <person name="Longcore J.E."/>
            <person name="James T.Y."/>
        </authorList>
    </citation>
    <scope>NUCLEOTIDE SEQUENCE</scope>
    <source>
        <strain evidence="10">JEL0513</strain>
    </source>
</reference>
<evidence type="ECO:0000256" key="2">
    <source>
        <dbReference type="ARBA" id="ARBA00022737"/>
    </source>
</evidence>
<keyword evidence="7" id="KW-0539">Nucleus</keyword>
<comment type="caution">
    <text evidence="10">The sequence shown here is derived from an EMBL/GenBank/DDBJ whole genome shotgun (WGS) entry which is preliminary data.</text>
</comment>
<keyword evidence="4" id="KW-0805">Transcription regulation</keyword>
<dbReference type="GO" id="GO:0006368">
    <property type="term" value="P:transcription elongation by RNA polymerase II"/>
    <property type="evidence" value="ECO:0007669"/>
    <property type="project" value="TreeGrafter"/>
</dbReference>
<dbReference type="InterPro" id="IPR036427">
    <property type="entry name" value="Bromodomain-like_sf"/>
</dbReference>
<dbReference type="InterPro" id="IPR001487">
    <property type="entry name" value="Bromodomain"/>
</dbReference>
<dbReference type="AlphaFoldDB" id="A0AAD5SQP9"/>
<evidence type="ECO:0000259" key="9">
    <source>
        <dbReference type="PROSITE" id="PS50014"/>
    </source>
</evidence>
<evidence type="ECO:0000313" key="10">
    <source>
        <dbReference type="EMBL" id="KAJ3094186.1"/>
    </source>
</evidence>
<dbReference type="SMART" id="SM00297">
    <property type="entry name" value="BROMO"/>
    <property type="match status" value="1"/>
</dbReference>
<proteinExistence type="predicted"/>
<dbReference type="GO" id="GO:0016586">
    <property type="term" value="C:RSC-type complex"/>
    <property type="evidence" value="ECO:0007669"/>
    <property type="project" value="InterPro"/>
</dbReference>
<evidence type="ECO:0000256" key="5">
    <source>
        <dbReference type="ARBA" id="ARBA00023117"/>
    </source>
</evidence>
<dbReference type="PROSITE" id="PS00633">
    <property type="entry name" value="BROMODOMAIN_1"/>
    <property type="match status" value="1"/>
</dbReference>
<name>A0AAD5SQP9_9FUNG</name>
<protein>
    <recommendedName>
        <fullName evidence="9">Bromo domain-containing protein</fullName>
    </recommendedName>
</protein>
<evidence type="ECO:0000313" key="11">
    <source>
        <dbReference type="Proteomes" id="UP001211907"/>
    </source>
</evidence>
<dbReference type="GO" id="GO:0006338">
    <property type="term" value="P:chromatin remodeling"/>
    <property type="evidence" value="ECO:0007669"/>
    <property type="project" value="InterPro"/>
</dbReference>